<proteinExistence type="predicted"/>
<dbReference type="EMBL" id="AP022613">
    <property type="protein sequence ID" value="BBZ40389.1"/>
    <property type="molecule type" value="Genomic_DNA"/>
</dbReference>
<sequence length="78" mass="8792">MMHRMQITLEDEQYSRLVAESARSGLSLGELIRRAIDRAYGDGSAAERMRALEMSFQAWSGEIDSAEYVHGMRLGLGR</sequence>
<keyword evidence="3" id="KW-1185">Reference proteome</keyword>
<dbReference type="AlphaFoldDB" id="A0A1X1TPC6"/>
<dbReference type="Proteomes" id="UP000467385">
    <property type="component" value="Chromosome"/>
</dbReference>
<reference evidence="2 3" key="1">
    <citation type="journal article" date="2019" name="Emerg. Microbes Infect.">
        <title>Comprehensive subspecies identification of 175 nontuberculous mycobacteria species based on 7547 genomic profiles.</title>
        <authorList>
            <person name="Matsumoto Y."/>
            <person name="Kinjo T."/>
            <person name="Motooka D."/>
            <person name="Nabeya D."/>
            <person name="Jung N."/>
            <person name="Uechi K."/>
            <person name="Horii T."/>
            <person name="Iida T."/>
            <person name="Fujita J."/>
            <person name="Nakamura S."/>
        </authorList>
    </citation>
    <scope>NUCLEOTIDE SEQUENCE [LARGE SCALE GENOMIC DNA]</scope>
    <source>
        <strain evidence="2 3">JCM 14738</strain>
    </source>
</reference>
<name>A0A1X1TPC6_9MYCO</name>
<dbReference type="Pfam" id="PF01402">
    <property type="entry name" value="RHH_1"/>
    <property type="match status" value="1"/>
</dbReference>
<organism evidence="2 3">
    <name type="scientific">Mycobacterium conspicuum</name>
    <dbReference type="NCBI Taxonomy" id="44010"/>
    <lineage>
        <taxon>Bacteria</taxon>
        <taxon>Bacillati</taxon>
        <taxon>Actinomycetota</taxon>
        <taxon>Actinomycetes</taxon>
        <taxon>Mycobacteriales</taxon>
        <taxon>Mycobacteriaceae</taxon>
        <taxon>Mycobacterium</taxon>
    </lineage>
</organism>
<dbReference type="CDD" id="cd21631">
    <property type="entry name" value="RHH_CopG_NikR-like"/>
    <property type="match status" value="1"/>
</dbReference>
<feature type="domain" description="Ribbon-helix-helix protein CopG" evidence="1">
    <location>
        <begin position="4"/>
        <end position="40"/>
    </location>
</feature>
<gene>
    <name evidence="2" type="ORF">MCNS_34520</name>
</gene>
<dbReference type="InterPro" id="IPR002145">
    <property type="entry name" value="CopG"/>
</dbReference>
<evidence type="ECO:0000313" key="3">
    <source>
        <dbReference type="Proteomes" id="UP000467385"/>
    </source>
</evidence>
<evidence type="ECO:0000313" key="2">
    <source>
        <dbReference type="EMBL" id="BBZ40389.1"/>
    </source>
</evidence>
<evidence type="ECO:0000259" key="1">
    <source>
        <dbReference type="Pfam" id="PF01402"/>
    </source>
</evidence>
<dbReference type="STRING" id="44010.AWC00_03810"/>
<protein>
    <submittedName>
        <fullName evidence="2">Antitoxin</fullName>
    </submittedName>
</protein>
<accession>A0A1X1TPC6</accession>
<dbReference type="GO" id="GO:0006355">
    <property type="term" value="P:regulation of DNA-templated transcription"/>
    <property type="evidence" value="ECO:0007669"/>
    <property type="project" value="InterPro"/>
</dbReference>